<accession>U6SI69</accession>
<comment type="caution">
    <text evidence="3">The sequence shown here is derived from an EMBL/GenBank/DDBJ whole genome shotgun (WGS) entry which is preliminary data.</text>
</comment>
<dbReference type="AlphaFoldDB" id="U6SI69"/>
<dbReference type="PATRIC" id="fig|1188261.3.peg.3845"/>
<feature type="region of interest" description="Disordered" evidence="1">
    <location>
        <begin position="15"/>
        <end position="34"/>
    </location>
</feature>
<dbReference type="RefSeq" id="WP_022629830.1">
    <property type="nucleotide sequence ID" value="NZ_ATAE01000065.1"/>
</dbReference>
<keyword evidence="4" id="KW-1185">Reference proteome</keyword>
<dbReference type="EMBL" id="ATAE01000065">
    <property type="protein sequence ID" value="ERN51288.1"/>
    <property type="molecule type" value="Genomic_DNA"/>
</dbReference>
<reference evidence="3 4" key="1">
    <citation type="journal article" date="2013" name="Genome Announc.">
        <title>Genome Sequence of the Extreme Obligate Alkaliphile Bacillus marmarensis Strain DSM 21297.</title>
        <authorList>
            <person name="Wernick D.G."/>
            <person name="Choi K.Y."/>
            <person name="Tat C.A."/>
            <person name="Lafontaine Rivera J.G."/>
            <person name="Liao J.C."/>
        </authorList>
    </citation>
    <scope>NUCLEOTIDE SEQUENCE [LARGE SCALE GENOMIC DNA]</scope>
    <source>
        <strain evidence="3 4">DSM 21297</strain>
    </source>
</reference>
<dbReference type="Pfam" id="PF13208">
    <property type="entry name" value="TerB_N"/>
    <property type="match status" value="1"/>
</dbReference>
<evidence type="ECO:0000313" key="3">
    <source>
        <dbReference type="EMBL" id="ERN51288.1"/>
    </source>
</evidence>
<protein>
    <recommendedName>
        <fullName evidence="2">TerB N-terminal domain-containing protein</fullName>
    </recommendedName>
</protein>
<evidence type="ECO:0000256" key="1">
    <source>
        <dbReference type="SAM" id="MobiDB-lite"/>
    </source>
</evidence>
<sequence>MGLFDSIKKFIGNRDKLPEQKQQAKPTNLPSIKKHHKITDPSRAFIIHSDIENLIWIKNGPKQNYLPETKSSESFAVGNYNITISFLGMEEPSLIDMNAEMKEPKDYVSVARPPYYPSYSSLNPEQKYIYWRFLGNPYESQADISYVFLLYYGLERHLFTHDFERSIEVILKLREVHTNESFQSYSGNAIVLSCLLHQRADLMTLFIQSLNEEYKRKFSASLYLLAIHSFDKPLEAQDLTRLAKTFGFTKINYIKEYPDLFNGYLEQYMQETFNRELLILSELLPDINDLPLVEMRLFANVSLSDKTIKVPDLTKSDTIQKTIFNLLNNAHESVKKKLVEMRKKNMVPKKKETNKPKKKLQFNSSEERRLLGELKKYYNRPIDRHFTLIQLQDFYYKYRELDDKYLQECIKYCYADIDTLEELNKAYIKNEIDRVKKIADLKPEKEVEIEISEIKQKQFYYNIPAFKRLAIIYEKSSQFDYAIDICKQAVKYYSERGVDTEEFEKRMMKLTEKTK</sequence>
<evidence type="ECO:0000313" key="4">
    <source>
        <dbReference type="Proteomes" id="UP000017170"/>
    </source>
</evidence>
<organism evidence="3 4">
    <name type="scientific">Alkalihalophilus marmarensis DSM 21297</name>
    <dbReference type="NCBI Taxonomy" id="1188261"/>
    <lineage>
        <taxon>Bacteria</taxon>
        <taxon>Bacillati</taxon>
        <taxon>Bacillota</taxon>
        <taxon>Bacilli</taxon>
        <taxon>Bacillales</taxon>
        <taxon>Bacillaceae</taxon>
        <taxon>Alkalihalophilus</taxon>
    </lineage>
</organism>
<evidence type="ECO:0000259" key="2">
    <source>
        <dbReference type="Pfam" id="PF13208"/>
    </source>
</evidence>
<feature type="compositionally biased region" description="Polar residues" evidence="1">
    <location>
        <begin position="20"/>
        <end position="30"/>
    </location>
</feature>
<feature type="domain" description="TerB N-terminal" evidence="2">
    <location>
        <begin position="89"/>
        <end position="236"/>
    </location>
</feature>
<dbReference type="Proteomes" id="UP000017170">
    <property type="component" value="Unassembled WGS sequence"/>
</dbReference>
<gene>
    <name evidence="3" type="ORF">A33I_20630</name>
</gene>
<name>U6SI69_9BACI</name>
<dbReference type="InterPro" id="IPR025266">
    <property type="entry name" value="TerB_N"/>
</dbReference>
<proteinExistence type="predicted"/>